<evidence type="ECO:0000313" key="2">
    <source>
        <dbReference type="Proteomes" id="UP000199502"/>
    </source>
</evidence>
<dbReference type="EMBL" id="FMVT01000016">
    <property type="protein sequence ID" value="SCY91581.1"/>
    <property type="molecule type" value="Genomic_DNA"/>
</dbReference>
<organism evidence="1 2">
    <name type="scientific">Paracoccus tibetensis</name>
    <dbReference type="NCBI Taxonomy" id="336292"/>
    <lineage>
        <taxon>Bacteria</taxon>
        <taxon>Pseudomonadati</taxon>
        <taxon>Pseudomonadota</taxon>
        <taxon>Alphaproteobacteria</taxon>
        <taxon>Rhodobacterales</taxon>
        <taxon>Paracoccaceae</taxon>
        <taxon>Paracoccus</taxon>
    </lineage>
</organism>
<keyword evidence="2" id="KW-1185">Reference proteome</keyword>
<dbReference type="STRING" id="336292.SAMN05660710_03437"/>
<reference evidence="1 2" key="1">
    <citation type="submission" date="2016-10" db="EMBL/GenBank/DDBJ databases">
        <authorList>
            <person name="de Groot N.N."/>
        </authorList>
    </citation>
    <scope>NUCLEOTIDE SEQUENCE [LARGE SCALE GENOMIC DNA]</scope>
    <source>
        <strain evidence="1 2">CGMCC 1.8925</strain>
    </source>
</reference>
<accession>A0A1G5JUK7</accession>
<proteinExistence type="predicted"/>
<dbReference type="Proteomes" id="UP000199502">
    <property type="component" value="Unassembled WGS sequence"/>
</dbReference>
<sequence>MNEKPTDSGTEQLLHEPQMHSLSNVMFSGKVHGGVLLNRLNLAEFGCAW</sequence>
<protein>
    <submittedName>
        <fullName evidence="1">Uncharacterized protein</fullName>
    </submittedName>
</protein>
<name>A0A1G5JUK7_9RHOB</name>
<dbReference type="AlphaFoldDB" id="A0A1G5JUK7"/>
<evidence type="ECO:0000313" key="1">
    <source>
        <dbReference type="EMBL" id="SCY91581.1"/>
    </source>
</evidence>
<gene>
    <name evidence="1" type="ORF">SAMN05660710_03437</name>
</gene>